<evidence type="ECO:0000256" key="1">
    <source>
        <dbReference type="SAM" id="MobiDB-lite"/>
    </source>
</evidence>
<gene>
    <name evidence="2" type="ORF">BCV70DRAFT_42407</name>
</gene>
<dbReference type="InParanoid" id="A0A317XJ36"/>
<name>A0A317XJ36_9BASI</name>
<reference evidence="2 3" key="1">
    <citation type="journal article" date="2018" name="Mol. Biol. Evol.">
        <title>Broad Genomic Sampling Reveals a Smut Pathogenic Ancestry of the Fungal Clade Ustilaginomycotina.</title>
        <authorList>
            <person name="Kijpornyongpan T."/>
            <person name="Mondo S.J."/>
            <person name="Barry K."/>
            <person name="Sandor L."/>
            <person name="Lee J."/>
            <person name="Lipzen A."/>
            <person name="Pangilinan J."/>
            <person name="LaButti K."/>
            <person name="Hainaut M."/>
            <person name="Henrissat B."/>
            <person name="Grigoriev I.V."/>
            <person name="Spatafora J.W."/>
            <person name="Aime M.C."/>
        </authorList>
    </citation>
    <scope>NUCLEOTIDE SEQUENCE [LARGE SCALE GENOMIC DNA]</scope>
    <source>
        <strain evidence="2 3">MCA 3645</strain>
    </source>
</reference>
<organism evidence="2 3">
    <name type="scientific">Testicularia cyperi</name>
    <dbReference type="NCBI Taxonomy" id="1882483"/>
    <lineage>
        <taxon>Eukaryota</taxon>
        <taxon>Fungi</taxon>
        <taxon>Dikarya</taxon>
        <taxon>Basidiomycota</taxon>
        <taxon>Ustilaginomycotina</taxon>
        <taxon>Ustilaginomycetes</taxon>
        <taxon>Ustilaginales</taxon>
        <taxon>Anthracoideaceae</taxon>
        <taxon>Testicularia</taxon>
    </lineage>
</organism>
<proteinExistence type="predicted"/>
<feature type="region of interest" description="Disordered" evidence="1">
    <location>
        <begin position="1"/>
        <end position="28"/>
    </location>
</feature>
<accession>A0A317XJ36</accession>
<feature type="compositionally biased region" description="Basic and acidic residues" evidence="1">
    <location>
        <begin position="137"/>
        <end position="150"/>
    </location>
</feature>
<keyword evidence="3" id="KW-1185">Reference proteome</keyword>
<feature type="region of interest" description="Disordered" evidence="1">
    <location>
        <begin position="105"/>
        <end position="165"/>
    </location>
</feature>
<sequence>MSKAESNAGGGKGAALPAPHSARNNHRSASSTFVAKMNLMPTSETMIDWNCHKLKRCRNASTGSSAKTASPSIQGLKKLAHRLDENISDKKCQRFSILTFHEHSHAHEAQHAEDLQGKGDEEKDASTETDVSLDMSDPLHDLGQKFELRPHPRSHTPNDDDGDNEADECQDKFLILLGSNPALGLAFEAETVAPGSPAPLASGDGNTSARRSSFDLLDQQKHHHRHTCRSKSLRVSPNPVCFNFQCVDCRSDVCWFQYVRIQTPLVVTVRPSIGTISKAD</sequence>
<feature type="compositionally biased region" description="Basic and acidic residues" evidence="1">
    <location>
        <begin position="105"/>
        <end position="126"/>
    </location>
</feature>
<dbReference type="AlphaFoldDB" id="A0A317XJ36"/>
<evidence type="ECO:0000313" key="3">
    <source>
        <dbReference type="Proteomes" id="UP000246740"/>
    </source>
</evidence>
<dbReference type="Proteomes" id="UP000246740">
    <property type="component" value="Unassembled WGS sequence"/>
</dbReference>
<evidence type="ECO:0000313" key="2">
    <source>
        <dbReference type="EMBL" id="PWY97877.1"/>
    </source>
</evidence>
<protein>
    <submittedName>
        <fullName evidence="2">Uncharacterized protein</fullName>
    </submittedName>
</protein>
<dbReference type="EMBL" id="KZ819201">
    <property type="protein sequence ID" value="PWY97877.1"/>
    <property type="molecule type" value="Genomic_DNA"/>
</dbReference>